<comment type="caution">
    <text evidence="2">The sequence shown here is derived from an EMBL/GenBank/DDBJ whole genome shotgun (WGS) entry which is preliminary data.</text>
</comment>
<dbReference type="EMBL" id="BDGG01000013">
    <property type="protein sequence ID" value="GAV06130.1"/>
    <property type="molecule type" value="Genomic_DNA"/>
</dbReference>
<dbReference type="Proteomes" id="UP000186922">
    <property type="component" value="Unassembled WGS sequence"/>
</dbReference>
<organism evidence="2 3">
    <name type="scientific">Ramazzottius varieornatus</name>
    <name type="common">Water bear</name>
    <name type="synonym">Tardigrade</name>
    <dbReference type="NCBI Taxonomy" id="947166"/>
    <lineage>
        <taxon>Eukaryota</taxon>
        <taxon>Metazoa</taxon>
        <taxon>Ecdysozoa</taxon>
        <taxon>Tardigrada</taxon>
        <taxon>Eutardigrada</taxon>
        <taxon>Parachela</taxon>
        <taxon>Hypsibioidea</taxon>
        <taxon>Ramazzottiidae</taxon>
        <taxon>Ramazzottius</taxon>
    </lineage>
</organism>
<keyword evidence="3" id="KW-1185">Reference proteome</keyword>
<proteinExistence type="predicted"/>
<dbReference type="AlphaFoldDB" id="A0A1D1VXH3"/>
<feature type="region of interest" description="Disordered" evidence="1">
    <location>
        <begin position="1"/>
        <end position="20"/>
    </location>
</feature>
<evidence type="ECO:0000313" key="2">
    <source>
        <dbReference type="EMBL" id="GAV06130.1"/>
    </source>
</evidence>
<gene>
    <name evidence="2" type="primary">RvY_16161-1</name>
    <name evidence="2" type="synonym">RvY_16161.1</name>
    <name evidence="2" type="ORF">RvY_16161</name>
</gene>
<sequence length="90" mass="9915">MDKILGTGQKRKGPAKTNPTIRNAAAFGSASRTDRIRNRYVQQFFPDYAVANEIKSAATVCADRYLQSAQIFISPCASSRGNTYHTVQSE</sequence>
<evidence type="ECO:0000256" key="1">
    <source>
        <dbReference type="SAM" id="MobiDB-lite"/>
    </source>
</evidence>
<name>A0A1D1VXH3_RAMVA</name>
<reference evidence="2 3" key="1">
    <citation type="journal article" date="2016" name="Nat. Commun.">
        <title>Extremotolerant tardigrade genome and improved radiotolerance of human cultured cells by tardigrade-unique protein.</title>
        <authorList>
            <person name="Hashimoto T."/>
            <person name="Horikawa D.D."/>
            <person name="Saito Y."/>
            <person name="Kuwahara H."/>
            <person name="Kozuka-Hata H."/>
            <person name="Shin-I T."/>
            <person name="Minakuchi Y."/>
            <person name="Ohishi K."/>
            <person name="Motoyama A."/>
            <person name="Aizu T."/>
            <person name="Enomoto A."/>
            <person name="Kondo K."/>
            <person name="Tanaka S."/>
            <person name="Hara Y."/>
            <person name="Koshikawa S."/>
            <person name="Sagara H."/>
            <person name="Miura T."/>
            <person name="Yokobori S."/>
            <person name="Miyagawa K."/>
            <person name="Suzuki Y."/>
            <person name="Kubo T."/>
            <person name="Oyama M."/>
            <person name="Kohara Y."/>
            <person name="Fujiyama A."/>
            <person name="Arakawa K."/>
            <person name="Katayama T."/>
            <person name="Toyoda A."/>
            <person name="Kunieda T."/>
        </authorList>
    </citation>
    <scope>NUCLEOTIDE SEQUENCE [LARGE SCALE GENOMIC DNA]</scope>
    <source>
        <strain evidence="2 3">YOKOZUNA-1</strain>
    </source>
</reference>
<evidence type="ECO:0000313" key="3">
    <source>
        <dbReference type="Proteomes" id="UP000186922"/>
    </source>
</evidence>
<protein>
    <submittedName>
        <fullName evidence="2">Uncharacterized protein</fullName>
    </submittedName>
</protein>
<accession>A0A1D1VXH3</accession>